<dbReference type="AlphaFoldDB" id="A0A4U1FBP4"/>
<evidence type="ECO:0000313" key="2">
    <source>
        <dbReference type="EMBL" id="TKC46934.1"/>
    </source>
</evidence>
<dbReference type="Proteomes" id="UP000308365">
    <property type="component" value="Unassembled WGS sequence"/>
</dbReference>
<gene>
    <name evidence="2" type="ORF">EI555_012013</name>
</gene>
<evidence type="ECO:0000256" key="1">
    <source>
        <dbReference type="SAM" id="MobiDB-lite"/>
    </source>
</evidence>
<protein>
    <submittedName>
        <fullName evidence="2">Uncharacterized protein</fullName>
    </submittedName>
</protein>
<feature type="non-terminal residue" evidence="2">
    <location>
        <position position="1"/>
    </location>
</feature>
<proteinExistence type="predicted"/>
<dbReference type="EMBL" id="RWIC01000237">
    <property type="protein sequence ID" value="TKC46934.1"/>
    <property type="molecule type" value="Genomic_DNA"/>
</dbReference>
<evidence type="ECO:0000313" key="3">
    <source>
        <dbReference type="Proteomes" id="UP000308365"/>
    </source>
</evidence>
<reference evidence="3" key="1">
    <citation type="journal article" date="2019" name="IScience">
        <title>Narwhal Genome Reveals Long-Term Low Genetic Diversity despite Current Large Abundance Size.</title>
        <authorList>
            <person name="Westbury M.V."/>
            <person name="Petersen B."/>
            <person name="Garde E."/>
            <person name="Heide-Jorgensen M.P."/>
            <person name="Lorenzen E.D."/>
        </authorList>
    </citation>
    <scope>NUCLEOTIDE SEQUENCE [LARGE SCALE GENOMIC DNA]</scope>
</reference>
<feature type="region of interest" description="Disordered" evidence="1">
    <location>
        <begin position="234"/>
        <end position="284"/>
    </location>
</feature>
<feature type="compositionally biased region" description="Low complexity" evidence="1">
    <location>
        <begin position="192"/>
        <end position="206"/>
    </location>
</feature>
<sequence length="401" mass="42633">VEAASDRTRCAGPQPLVGTPTDRPAGELSEAPQTAPCFHPRPFLSFSPHKERGTERAVATCRRIQWRCLWHPRGKAGQWKEGRAPSCPGGGSAAQGNRRPRAGCLLPHGASPTPNPSGAPAPTHPGAGVGGCRVGSRSNRRGSSAPRTSWLLKARSRPSYLRRSETRAPHPAPRAREEAEAGSRGPRRRRAPSSAGKRPAAAARAAPPRRRSLSRSLPGSVRSCVCLSVGPSLRRCRRRSSPGSAALPRSLSETHGFPLPDALAQEGEPAVGTCPEGRADGALEHPERVVYGPDSYTLGQCAQRVQSPRTLPIRVAPAFPVSGIQRSRPGYPESPGAPEARRLCASAGTGTQGLSDHSAGCETETEGKAKCANVNHIPRISPPWEQPRCHQLEMYLGCLQL</sequence>
<feature type="compositionally biased region" description="Low complexity" evidence="1">
    <location>
        <begin position="134"/>
        <end position="145"/>
    </location>
</feature>
<feature type="compositionally biased region" description="Pro residues" evidence="1">
    <location>
        <begin position="113"/>
        <end position="123"/>
    </location>
</feature>
<feature type="region of interest" description="Disordered" evidence="1">
    <location>
        <begin position="75"/>
        <end position="216"/>
    </location>
</feature>
<feature type="region of interest" description="Disordered" evidence="1">
    <location>
        <begin position="1"/>
        <end position="54"/>
    </location>
</feature>
<name>A0A4U1FBP4_MONMO</name>
<feature type="compositionally biased region" description="Basic and acidic residues" evidence="1">
    <location>
        <begin position="162"/>
        <end position="181"/>
    </location>
</feature>
<comment type="caution">
    <text evidence="2">The sequence shown here is derived from an EMBL/GenBank/DDBJ whole genome shotgun (WGS) entry which is preliminary data.</text>
</comment>
<accession>A0A4U1FBP4</accession>
<organism evidence="2 3">
    <name type="scientific">Monodon monoceros</name>
    <name type="common">Narwhal</name>
    <name type="synonym">Ceratodon monodon</name>
    <dbReference type="NCBI Taxonomy" id="40151"/>
    <lineage>
        <taxon>Eukaryota</taxon>
        <taxon>Metazoa</taxon>
        <taxon>Chordata</taxon>
        <taxon>Craniata</taxon>
        <taxon>Vertebrata</taxon>
        <taxon>Euteleostomi</taxon>
        <taxon>Mammalia</taxon>
        <taxon>Eutheria</taxon>
        <taxon>Laurasiatheria</taxon>
        <taxon>Artiodactyla</taxon>
        <taxon>Whippomorpha</taxon>
        <taxon>Cetacea</taxon>
        <taxon>Odontoceti</taxon>
        <taxon>Monodontidae</taxon>
        <taxon>Monodon</taxon>
    </lineage>
</organism>